<name>A0A6J2K4S7_BOMMA</name>
<dbReference type="GO" id="GO:0005777">
    <property type="term" value="C:peroxisome"/>
    <property type="evidence" value="ECO:0007669"/>
    <property type="project" value="UniProtKB-SubCell"/>
</dbReference>
<dbReference type="Gene3D" id="3.30.300.30">
    <property type="match status" value="1"/>
</dbReference>
<protein>
    <submittedName>
        <fullName evidence="8">4-coumarate--CoA ligase 1-like isoform X1</fullName>
    </submittedName>
    <submittedName>
        <fullName evidence="9">4-coumarate--CoA ligase 1-like isoform X2</fullName>
    </submittedName>
</protein>
<evidence type="ECO:0000256" key="4">
    <source>
        <dbReference type="ARBA" id="ARBA00023140"/>
    </source>
</evidence>
<keyword evidence="7" id="KW-1185">Reference proteome</keyword>
<dbReference type="RefSeq" id="XP_028036604.1">
    <property type="nucleotide sequence ID" value="XM_028180803.1"/>
</dbReference>
<dbReference type="GeneID" id="114247768"/>
<organism evidence="7 8">
    <name type="scientific">Bombyx mandarina</name>
    <name type="common">Wild silk moth</name>
    <name type="synonym">Wild silkworm</name>
    <dbReference type="NCBI Taxonomy" id="7092"/>
    <lineage>
        <taxon>Eukaryota</taxon>
        <taxon>Metazoa</taxon>
        <taxon>Ecdysozoa</taxon>
        <taxon>Arthropoda</taxon>
        <taxon>Hexapoda</taxon>
        <taxon>Insecta</taxon>
        <taxon>Pterygota</taxon>
        <taxon>Neoptera</taxon>
        <taxon>Endopterygota</taxon>
        <taxon>Lepidoptera</taxon>
        <taxon>Glossata</taxon>
        <taxon>Ditrysia</taxon>
        <taxon>Bombycoidea</taxon>
        <taxon>Bombycidae</taxon>
        <taxon>Bombycinae</taxon>
        <taxon>Bombyx</taxon>
    </lineage>
</organism>
<dbReference type="InterPro" id="IPR045851">
    <property type="entry name" value="AMP-bd_C_sf"/>
</dbReference>
<evidence type="ECO:0000313" key="8">
    <source>
        <dbReference type="RefSeq" id="XP_028036603.1"/>
    </source>
</evidence>
<evidence type="ECO:0000259" key="6">
    <source>
        <dbReference type="Pfam" id="PF13193"/>
    </source>
</evidence>
<comment type="similarity">
    <text evidence="2">Belongs to the ATP-dependent AMP-binding enzyme family.</text>
</comment>
<reference evidence="8 9" key="1">
    <citation type="submission" date="2025-04" db="UniProtKB">
        <authorList>
            <consortium name="RefSeq"/>
        </authorList>
    </citation>
    <scope>IDENTIFICATION</scope>
    <source>
        <tissue evidence="8 9">Silk gland</tissue>
    </source>
</reference>
<dbReference type="InterPro" id="IPR025110">
    <property type="entry name" value="AMP-bd_C"/>
</dbReference>
<sequence length="525" mass="58946">MSFNIDDPQYHMGHLFMDCMRRRPDSVCQIDAATGETETNASVLQRSVRLAKYMRTLGLNPGDVLALGGRNHLDLYIPYYAALMNGYPITGVDPLFKLHEIKSFFKLTQPKIAFCQQNQRENYLEAARELGLDTRVITFDGDEPMSKLLAEFADDDIADFQPATFDLDKVYVWLVSTGGTSGVLKVAAIKHKVWIRKANCFTLCLFELKDKDDTSQVIALNLSPVQWVSGLFNAMGIPLLNQTKVQTSALLTMEHVVEIINKYKPKTTMMNPSLASNLLAYENCDFKCFKSLVLGGGKLHKDVILALKSRLRQDALLIEAYGQTENIGPVFATDHKTPIGSCGKRADSVEVKLVDPESGLEITEPHVPGELWTKGDCFTEYYMNPEETAKAFTADGWFKTGDILYRDEEDFFYFVERMSMLIKYRSYHVIPVEIEGVIRTHEGVLDVSVTSIPSEEDGEHPVACVVRRKDATVTAEEIKDLVADKLSDSKRLRGGVIFMDELPMTSVGKVARAKLRQLAQNLPRE</sequence>
<dbReference type="Gene3D" id="3.40.50.12780">
    <property type="entry name" value="N-terminal domain of ligase-like"/>
    <property type="match status" value="1"/>
</dbReference>
<evidence type="ECO:0000256" key="1">
    <source>
        <dbReference type="ARBA" id="ARBA00004275"/>
    </source>
</evidence>
<evidence type="ECO:0000313" key="7">
    <source>
        <dbReference type="Proteomes" id="UP000504629"/>
    </source>
</evidence>
<dbReference type="Proteomes" id="UP000504629">
    <property type="component" value="Unplaced"/>
</dbReference>
<evidence type="ECO:0000256" key="2">
    <source>
        <dbReference type="ARBA" id="ARBA00006432"/>
    </source>
</evidence>
<dbReference type="Pfam" id="PF13193">
    <property type="entry name" value="AMP-binding_C"/>
    <property type="match status" value="1"/>
</dbReference>
<dbReference type="InterPro" id="IPR000873">
    <property type="entry name" value="AMP-dep_synth/lig_dom"/>
</dbReference>
<evidence type="ECO:0000313" key="9">
    <source>
        <dbReference type="RefSeq" id="XP_028036604.1"/>
    </source>
</evidence>
<proteinExistence type="inferred from homology"/>
<feature type="domain" description="AMP-dependent synthetase/ligase" evidence="5">
    <location>
        <begin position="20"/>
        <end position="382"/>
    </location>
</feature>
<dbReference type="SUPFAM" id="SSF56801">
    <property type="entry name" value="Acetyl-CoA synthetase-like"/>
    <property type="match status" value="1"/>
</dbReference>
<dbReference type="InterPro" id="IPR042099">
    <property type="entry name" value="ANL_N_sf"/>
</dbReference>
<evidence type="ECO:0000256" key="3">
    <source>
        <dbReference type="ARBA" id="ARBA00022598"/>
    </source>
</evidence>
<comment type="subcellular location">
    <subcellularLocation>
        <location evidence="1">Peroxisome</location>
    </subcellularLocation>
</comment>
<keyword evidence="4" id="KW-0576">Peroxisome</keyword>
<dbReference type="AlphaFoldDB" id="A0A6J2K4S7"/>
<feature type="domain" description="AMP-binding enzyme C-terminal" evidence="6">
    <location>
        <begin position="433"/>
        <end position="509"/>
    </location>
</feature>
<dbReference type="RefSeq" id="XP_028036603.1">
    <property type="nucleotide sequence ID" value="XM_028180802.1"/>
</dbReference>
<dbReference type="Pfam" id="PF00501">
    <property type="entry name" value="AMP-binding"/>
    <property type="match status" value="1"/>
</dbReference>
<dbReference type="OrthoDB" id="10253869at2759"/>
<dbReference type="PANTHER" id="PTHR24096:SF149">
    <property type="entry name" value="AMP-BINDING DOMAIN-CONTAINING PROTEIN-RELATED"/>
    <property type="match status" value="1"/>
</dbReference>
<dbReference type="GO" id="GO:0016405">
    <property type="term" value="F:CoA-ligase activity"/>
    <property type="evidence" value="ECO:0007669"/>
    <property type="project" value="TreeGrafter"/>
</dbReference>
<dbReference type="KEGG" id="bman:114247768"/>
<keyword evidence="3" id="KW-0436">Ligase</keyword>
<dbReference type="PANTHER" id="PTHR24096">
    <property type="entry name" value="LONG-CHAIN-FATTY-ACID--COA LIGASE"/>
    <property type="match status" value="1"/>
</dbReference>
<accession>A0A6J2K4S7</accession>
<evidence type="ECO:0000259" key="5">
    <source>
        <dbReference type="Pfam" id="PF00501"/>
    </source>
</evidence>
<gene>
    <name evidence="8 9" type="primary">LOC114247768</name>
</gene>